<reference evidence="2" key="1">
    <citation type="submission" date="2022-11" db="EMBL/GenBank/DDBJ databases">
        <title>Identification and genomic analyses of a novel endophytic actinobacterium Streptomyces endophytica sp. nov. with potential for biocontrol of Yam anthracnose.</title>
        <authorList>
            <person name="Huang X."/>
        </authorList>
    </citation>
    <scope>NUCLEOTIDE SEQUENCE</scope>
    <source>
        <strain evidence="2">HNM0140</strain>
    </source>
</reference>
<dbReference type="CDD" id="cd00093">
    <property type="entry name" value="HTH_XRE"/>
    <property type="match status" value="1"/>
</dbReference>
<proteinExistence type="predicted"/>
<protein>
    <submittedName>
        <fullName evidence="2">Helix-turn-helix domain-containing protein</fullName>
    </submittedName>
</protein>
<evidence type="ECO:0000259" key="1">
    <source>
        <dbReference type="PROSITE" id="PS50943"/>
    </source>
</evidence>
<name>A0ABY6P816_9ACTN</name>
<dbReference type="InterPro" id="IPR001387">
    <property type="entry name" value="Cro/C1-type_HTH"/>
</dbReference>
<dbReference type="RefSeq" id="WP_265360902.1">
    <property type="nucleotide sequence ID" value="NZ_CP110636.1"/>
</dbReference>
<organism evidence="2 3">
    <name type="scientific">Streptomyces endophytica</name>
    <dbReference type="NCBI Taxonomy" id="2991496"/>
    <lineage>
        <taxon>Bacteria</taxon>
        <taxon>Bacillati</taxon>
        <taxon>Actinomycetota</taxon>
        <taxon>Actinomycetes</taxon>
        <taxon>Kitasatosporales</taxon>
        <taxon>Streptomycetaceae</taxon>
        <taxon>Streptomyces</taxon>
    </lineage>
</organism>
<gene>
    <name evidence="2" type="ORF">OJ254_01215</name>
</gene>
<sequence length="89" mass="9957">MFDPKVMKARREDLHMTKAEVAHRVGVCRDSISNWENGQNMPGVDSFVRWSAALSIPLSEVLAHPMDTVTFGEVVAADVFRQKETIKNG</sequence>
<dbReference type="SUPFAM" id="SSF47413">
    <property type="entry name" value="lambda repressor-like DNA-binding domains"/>
    <property type="match status" value="1"/>
</dbReference>
<accession>A0ABY6P816</accession>
<dbReference type="SMART" id="SM00530">
    <property type="entry name" value="HTH_XRE"/>
    <property type="match status" value="1"/>
</dbReference>
<feature type="domain" description="HTH cro/C1-type" evidence="1">
    <location>
        <begin position="7"/>
        <end position="61"/>
    </location>
</feature>
<dbReference type="PROSITE" id="PS50943">
    <property type="entry name" value="HTH_CROC1"/>
    <property type="match status" value="1"/>
</dbReference>
<dbReference type="EMBL" id="CP110636">
    <property type="protein sequence ID" value="UZJ29362.1"/>
    <property type="molecule type" value="Genomic_DNA"/>
</dbReference>
<evidence type="ECO:0000313" key="2">
    <source>
        <dbReference type="EMBL" id="UZJ29362.1"/>
    </source>
</evidence>
<evidence type="ECO:0000313" key="3">
    <source>
        <dbReference type="Proteomes" id="UP001164959"/>
    </source>
</evidence>
<dbReference type="Proteomes" id="UP001164959">
    <property type="component" value="Chromosome"/>
</dbReference>
<dbReference type="Gene3D" id="1.10.260.40">
    <property type="entry name" value="lambda repressor-like DNA-binding domains"/>
    <property type="match status" value="1"/>
</dbReference>
<keyword evidence="3" id="KW-1185">Reference proteome</keyword>
<dbReference type="InterPro" id="IPR010982">
    <property type="entry name" value="Lambda_DNA-bd_dom_sf"/>
</dbReference>
<dbReference type="Pfam" id="PF01381">
    <property type="entry name" value="HTH_3"/>
    <property type="match status" value="1"/>
</dbReference>